<dbReference type="GO" id="GO:0016887">
    <property type="term" value="F:ATP hydrolysis activity"/>
    <property type="evidence" value="ECO:0007669"/>
    <property type="project" value="InterPro"/>
</dbReference>
<keyword evidence="2" id="KW-0547">Nucleotide-binding</keyword>
<accession>A0A848LQD4</accession>
<dbReference type="SMART" id="SM00382">
    <property type="entry name" value="AAA"/>
    <property type="match status" value="1"/>
</dbReference>
<dbReference type="Gene3D" id="3.40.50.300">
    <property type="entry name" value="P-loop containing nucleotide triphosphate hydrolases"/>
    <property type="match status" value="1"/>
</dbReference>
<evidence type="ECO:0000313" key="6">
    <source>
        <dbReference type="Proteomes" id="UP000518300"/>
    </source>
</evidence>
<name>A0A848LQD4_9BACT</name>
<feature type="domain" description="ABC transporter" evidence="4">
    <location>
        <begin position="5"/>
        <end position="234"/>
    </location>
</feature>
<dbReference type="PANTHER" id="PTHR43038">
    <property type="entry name" value="ATP-BINDING CASSETTE, SUB-FAMILY H, MEMBER 1"/>
    <property type="match status" value="1"/>
</dbReference>
<dbReference type="EMBL" id="JABBJJ010000224">
    <property type="protein sequence ID" value="NMO20108.1"/>
    <property type="molecule type" value="Genomic_DNA"/>
</dbReference>
<dbReference type="RefSeq" id="WP_169349336.1">
    <property type="nucleotide sequence ID" value="NZ_JABBJJ010000224.1"/>
</dbReference>
<dbReference type="InterPro" id="IPR003439">
    <property type="entry name" value="ABC_transporter-like_ATP-bd"/>
</dbReference>
<evidence type="ECO:0000256" key="2">
    <source>
        <dbReference type="ARBA" id="ARBA00022741"/>
    </source>
</evidence>
<dbReference type="PANTHER" id="PTHR43038:SF3">
    <property type="entry name" value="ABC TRANSPORTER G FAMILY MEMBER 20 ISOFORM X1"/>
    <property type="match status" value="1"/>
</dbReference>
<dbReference type="Pfam" id="PF00005">
    <property type="entry name" value="ABC_tran"/>
    <property type="match status" value="1"/>
</dbReference>
<keyword evidence="6" id="KW-1185">Reference proteome</keyword>
<comment type="caution">
    <text evidence="5">The sequence shown here is derived from an EMBL/GenBank/DDBJ whole genome shotgun (WGS) entry which is preliminary data.</text>
</comment>
<dbReference type="PROSITE" id="PS50893">
    <property type="entry name" value="ABC_TRANSPORTER_2"/>
    <property type="match status" value="1"/>
</dbReference>
<dbReference type="InterPro" id="IPR027417">
    <property type="entry name" value="P-loop_NTPase"/>
</dbReference>
<proteinExistence type="predicted"/>
<dbReference type="AlphaFoldDB" id="A0A848LQD4"/>
<keyword evidence="3 5" id="KW-0067">ATP-binding</keyword>
<evidence type="ECO:0000256" key="3">
    <source>
        <dbReference type="ARBA" id="ARBA00022840"/>
    </source>
</evidence>
<reference evidence="5 6" key="1">
    <citation type="submission" date="2020-04" db="EMBL/GenBank/DDBJ databases">
        <title>Draft genome of Pyxidicoccus fallax type strain.</title>
        <authorList>
            <person name="Whitworth D.E."/>
        </authorList>
    </citation>
    <scope>NUCLEOTIDE SEQUENCE [LARGE SCALE GENOMIC DNA]</scope>
    <source>
        <strain evidence="5 6">DSM 14698</strain>
    </source>
</reference>
<evidence type="ECO:0000259" key="4">
    <source>
        <dbReference type="PROSITE" id="PS50893"/>
    </source>
</evidence>
<dbReference type="InterPro" id="IPR025302">
    <property type="entry name" value="DrrA1/2-like_C"/>
</dbReference>
<evidence type="ECO:0000313" key="5">
    <source>
        <dbReference type="EMBL" id="NMO20108.1"/>
    </source>
</evidence>
<dbReference type="GO" id="GO:0005524">
    <property type="term" value="F:ATP binding"/>
    <property type="evidence" value="ECO:0007669"/>
    <property type="project" value="UniProtKB-KW"/>
</dbReference>
<protein>
    <submittedName>
        <fullName evidence="5">ABC transporter ATP-binding protein</fullName>
    </submittedName>
</protein>
<keyword evidence="1" id="KW-0813">Transport</keyword>
<dbReference type="InterPro" id="IPR003593">
    <property type="entry name" value="AAA+_ATPase"/>
</dbReference>
<organism evidence="5 6">
    <name type="scientific">Pyxidicoccus fallax</name>
    <dbReference type="NCBI Taxonomy" id="394095"/>
    <lineage>
        <taxon>Bacteria</taxon>
        <taxon>Pseudomonadati</taxon>
        <taxon>Myxococcota</taxon>
        <taxon>Myxococcia</taxon>
        <taxon>Myxococcales</taxon>
        <taxon>Cystobacterineae</taxon>
        <taxon>Myxococcaceae</taxon>
        <taxon>Pyxidicoccus</taxon>
    </lineage>
</organism>
<gene>
    <name evidence="5" type="ORF">HG543_35400</name>
</gene>
<dbReference type="Proteomes" id="UP000518300">
    <property type="component" value="Unassembled WGS sequence"/>
</dbReference>
<dbReference type="Pfam" id="PF13732">
    <property type="entry name" value="DrrA1-3_C"/>
    <property type="match status" value="1"/>
</dbReference>
<evidence type="ECO:0000256" key="1">
    <source>
        <dbReference type="ARBA" id="ARBA00022448"/>
    </source>
</evidence>
<sequence>MSPAIEVEHLTRRFGAFTAVNDVSFSVGAGEIFGYLGANGAGKSTTIRMLCGLLKPTGGHARVAGHDVGHEPERVKERIGYMSQRFSLYLDLTVRANLEFFAAAYGAHGRELERRIGEMLERMQLTPVQDEVTGSLPGGMQQRVALASAVLHRPRIVFLDEPTAGVDPVQRRSFWALIRELAAGGTTVFVTTHYMDEAEYCARIGIMVDGRLVALDTPEGLKRTHAPGRVLEVRGPNLAPALDALRGEPGVLDVSRFGAGATVRVDPERLSGEALGRWLRARGVDPLELEESAPTLDDVFLALTAGAQRGED</sequence>
<dbReference type="SUPFAM" id="SSF52540">
    <property type="entry name" value="P-loop containing nucleoside triphosphate hydrolases"/>
    <property type="match status" value="1"/>
</dbReference>